<dbReference type="Gene3D" id="1.10.520.20">
    <property type="entry name" value="N-terminal domain of the delta subunit of the F1F0-ATP synthase"/>
    <property type="match status" value="1"/>
</dbReference>
<accession>A0A9Q2KVS7</accession>
<sequence>MTNLSVIAKPYAKAAFEFANEYNLLQEWSKQLKSFAELVQDDSIAAIISSPEISQTEIINTVKDQLDEKFFNFVALVAENKKLSILPEISFQFENIRNVHNNIKVANVTLAYAIDKNILANLKTKLEEKFSCSIDMNVIIDPVILGGAVIKVGDTVIDDSVSGRIETLKSILLS</sequence>
<evidence type="ECO:0000256" key="6">
    <source>
        <dbReference type="ARBA" id="ARBA00023196"/>
    </source>
</evidence>
<dbReference type="AlphaFoldDB" id="A0A9Q2KVS7"/>
<dbReference type="Proteomes" id="UP000701999">
    <property type="component" value="Unassembled WGS sequence"/>
</dbReference>
<dbReference type="NCBIfam" id="NF004402">
    <property type="entry name" value="PRK05758.2-2"/>
    <property type="match status" value="1"/>
</dbReference>
<dbReference type="PROSITE" id="PS00389">
    <property type="entry name" value="ATPASE_DELTA"/>
    <property type="match status" value="1"/>
</dbReference>
<evidence type="ECO:0000256" key="2">
    <source>
        <dbReference type="ARBA" id="ARBA00022448"/>
    </source>
</evidence>
<evidence type="ECO:0000256" key="4">
    <source>
        <dbReference type="ARBA" id="ARBA00023065"/>
    </source>
</evidence>
<dbReference type="RefSeq" id="WP_159183732.1">
    <property type="nucleotide sequence ID" value="NZ_JACVJL010000020.1"/>
</dbReference>
<keyword evidence="2 8" id="KW-0813">Transport</keyword>
<organism evidence="9 10">
    <name type="scientific">Francisella noatunensis</name>
    <dbReference type="NCBI Taxonomy" id="657445"/>
    <lineage>
        <taxon>Bacteria</taxon>
        <taxon>Pseudomonadati</taxon>
        <taxon>Pseudomonadota</taxon>
        <taxon>Gammaproteobacteria</taxon>
        <taxon>Thiotrichales</taxon>
        <taxon>Francisellaceae</taxon>
        <taxon>Francisella</taxon>
    </lineage>
</organism>
<dbReference type="GO" id="GO:0046933">
    <property type="term" value="F:proton-transporting ATP synthase activity, rotational mechanism"/>
    <property type="evidence" value="ECO:0007669"/>
    <property type="project" value="UniProtKB-UniRule"/>
</dbReference>
<dbReference type="InterPro" id="IPR000711">
    <property type="entry name" value="ATPase_OSCP/dsu"/>
</dbReference>
<comment type="function">
    <text evidence="8">F(1)F(0) ATP synthase produces ATP from ADP in the presence of a proton or sodium gradient. F-type ATPases consist of two structural domains, F(1) containing the extramembraneous catalytic core and F(0) containing the membrane proton channel, linked together by a central stalk and a peripheral stalk. During catalysis, ATP synthesis in the catalytic domain of F(1) is coupled via a rotary mechanism of the central stalk subunits to proton translocation.</text>
</comment>
<comment type="subcellular location">
    <subcellularLocation>
        <location evidence="8">Cell membrane</location>
        <topology evidence="8">Peripheral membrane protein</topology>
    </subcellularLocation>
    <subcellularLocation>
        <location evidence="1">Membrane</location>
    </subcellularLocation>
</comment>
<comment type="similarity">
    <text evidence="8">Belongs to the ATPase delta chain family.</text>
</comment>
<keyword evidence="3 8" id="KW-0375">Hydrogen ion transport</keyword>
<evidence type="ECO:0000256" key="3">
    <source>
        <dbReference type="ARBA" id="ARBA00022781"/>
    </source>
</evidence>
<dbReference type="PRINTS" id="PR00125">
    <property type="entry name" value="ATPASEDELTA"/>
</dbReference>
<dbReference type="InterPro" id="IPR020781">
    <property type="entry name" value="ATPase_OSCP/d_CS"/>
</dbReference>
<dbReference type="InterPro" id="IPR026015">
    <property type="entry name" value="ATP_synth_OSCP/delta_N_sf"/>
</dbReference>
<evidence type="ECO:0000256" key="1">
    <source>
        <dbReference type="ARBA" id="ARBA00004370"/>
    </source>
</evidence>
<dbReference type="EMBL" id="JACVKN010000136">
    <property type="protein sequence ID" value="MBK2065279.1"/>
    <property type="molecule type" value="Genomic_DNA"/>
</dbReference>
<dbReference type="GeneID" id="93254231"/>
<keyword evidence="10" id="KW-1185">Reference proteome</keyword>
<name>A0A9Q2KVS7_9GAMM</name>
<dbReference type="GO" id="GO:0005886">
    <property type="term" value="C:plasma membrane"/>
    <property type="evidence" value="ECO:0007669"/>
    <property type="project" value="UniProtKB-SubCell"/>
</dbReference>
<comment type="function">
    <text evidence="8">This protein is part of the stalk that links CF(0) to CF(1). It either transmits conformational changes from CF(0) to CF(1) or is implicated in proton conduction.</text>
</comment>
<keyword evidence="6 8" id="KW-0139">CF(1)</keyword>
<reference evidence="9 10" key="1">
    <citation type="submission" date="2020-09" db="EMBL/GenBank/DDBJ databases">
        <title>Development of specific Francisella tularensis PCR assay based on in-depth characterization of family Francisellaceae.</title>
        <authorList>
            <person name="Ohrman C."/>
            <person name="Sahl J."/>
            <person name="Sjodin A."/>
            <person name="Uneklint I."/>
            <person name="Ballard R."/>
            <person name="Karlsson L."/>
            <person name="Mcdonough R."/>
            <person name="Sundell D."/>
            <person name="Soria K."/>
            <person name="Brindeflk B."/>
            <person name="Vallesi A."/>
            <person name="Ramirez-Paredes J.G."/>
            <person name="Colquhoun D."/>
            <person name="Myrtennas K."/>
            <person name="Birdsell D."/>
            <person name="Johansson A."/>
            <person name="Wagner D."/>
            <person name="Forsman M."/>
        </authorList>
    </citation>
    <scope>NUCLEOTIDE SEQUENCE [LARGE SCALE GENOMIC DNA]</scope>
    <source>
        <strain evidence="9 10">FSC1140</strain>
    </source>
</reference>
<evidence type="ECO:0000313" key="9">
    <source>
        <dbReference type="EMBL" id="MBK2065279.1"/>
    </source>
</evidence>
<protein>
    <recommendedName>
        <fullName evidence="8">ATP synthase subunit delta</fullName>
    </recommendedName>
    <alternativeName>
        <fullName evidence="8">ATP synthase F(1) sector subunit delta</fullName>
    </alternativeName>
    <alternativeName>
        <fullName evidence="8">F-type ATPase subunit delta</fullName>
        <shortName evidence="8">F-ATPase subunit delta</shortName>
    </alternativeName>
</protein>
<evidence type="ECO:0000256" key="5">
    <source>
        <dbReference type="ARBA" id="ARBA00023136"/>
    </source>
</evidence>
<dbReference type="SUPFAM" id="SSF47928">
    <property type="entry name" value="N-terminal domain of the delta subunit of the F1F0-ATP synthase"/>
    <property type="match status" value="1"/>
</dbReference>
<keyword evidence="5 8" id="KW-0472">Membrane</keyword>
<evidence type="ECO:0000256" key="7">
    <source>
        <dbReference type="ARBA" id="ARBA00023310"/>
    </source>
</evidence>
<dbReference type="PANTHER" id="PTHR11910">
    <property type="entry name" value="ATP SYNTHASE DELTA CHAIN"/>
    <property type="match status" value="1"/>
</dbReference>
<dbReference type="HAMAP" id="MF_01416">
    <property type="entry name" value="ATP_synth_delta_bact"/>
    <property type="match status" value="1"/>
</dbReference>
<dbReference type="GO" id="GO:0045259">
    <property type="term" value="C:proton-transporting ATP synthase complex"/>
    <property type="evidence" value="ECO:0007669"/>
    <property type="project" value="UniProtKB-KW"/>
</dbReference>
<dbReference type="NCBIfam" id="TIGR01145">
    <property type="entry name" value="ATP_synt_delta"/>
    <property type="match status" value="1"/>
</dbReference>
<keyword evidence="7 8" id="KW-0066">ATP synthesis</keyword>
<comment type="caution">
    <text evidence="9">The sequence shown here is derived from an EMBL/GenBank/DDBJ whole genome shotgun (WGS) entry which is preliminary data.</text>
</comment>
<evidence type="ECO:0000313" key="10">
    <source>
        <dbReference type="Proteomes" id="UP000701999"/>
    </source>
</evidence>
<evidence type="ECO:0000256" key="8">
    <source>
        <dbReference type="HAMAP-Rule" id="MF_01416"/>
    </source>
</evidence>
<keyword evidence="8" id="KW-1003">Cell membrane</keyword>
<proteinExistence type="inferred from homology"/>
<gene>
    <name evidence="8" type="primary">atpH</name>
    <name evidence="9" type="ORF">IB647_06350</name>
</gene>
<dbReference type="Pfam" id="PF00213">
    <property type="entry name" value="OSCP"/>
    <property type="match status" value="1"/>
</dbReference>
<keyword evidence="4 8" id="KW-0406">Ion transport</keyword>